<accession>H2BSC6</accession>
<dbReference type="HOGENOM" id="CLU_525577_0_0_10"/>
<evidence type="ECO:0000313" key="2">
    <source>
        <dbReference type="EMBL" id="EHQ01449.1"/>
    </source>
</evidence>
<dbReference type="AlphaFoldDB" id="H2BSC6"/>
<dbReference type="PROSITE" id="PS51257">
    <property type="entry name" value="PROKAR_LIPOPROTEIN"/>
    <property type="match status" value="1"/>
</dbReference>
<feature type="signal peptide" evidence="1">
    <location>
        <begin position="1"/>
        <end position="26"/>
    </location>
</feature>
<organism evidence="2 3">
    <name type="scientific">Gillisia limnaea (strain DSM 15749 / LMG 21470 / R-8282)</name>
    <dbReference type="NCBI Taxonomy" id="865937"/>
    <lineage>
        <taxon>Bacteria</taxon>
        <taxon>Pseudomonadati</taxon>
        <taxon>Bacteroidota</taxon>
        <taxon>Flavobacteriia</taxon>
        <taxon>Flavobacteriales</taxon>
        <taxon>Flavobacteriaceae</taxon>
        <taxon>Gillisia</taxon>
    </lineage>
</organism>
<dbReference type="Proteomes" id="UP000003844">
    <property type="component" value="Unassembled WGS sequence"/>
</dbReference>
<gene>
    <name evidence="2" type="ORF">Gilli_0747</name>
</gene>
<evidence type="ECO:0000256" key="1">
    <source>
        <dbReference type="SAM" id="SignalP"/>
    </source>
</evidence>
<feature type="chain" id="PRO_5003560338" evidence="1">
    <location>
        <begin position="27"/>
        <end position="518"/>
    </location>
</feature>
<dbReference type="EMBL" id="JH594606">
    <property type="protein sequence ID" value="EHQ01449.1"/>
    <property type="molecule type" value="Genomic_DNA"/>
</dbReference>
<dbReference type="RefSeq" id="WP_006987771.1">
    <property type="nucleotide sequence ID" value="NZ_JH594606.1"/>
</dbReference>
<name>H2BSC6_GILLR</name>
<keyword evidence="1" id="KW-0732">Signal</keyword>
<dbReference type="STRING" id="865937.Gilli_0747"/>
<protein>
    <submittedName>
        <fullName evidence="2">Uncharacterized protein</fullName>
    </submittedName>
</protein>
<sequence length="518" mass="56461">MKNFKLNIAFLAIFVMIFSSCSKEEAGVQNLDPEKATLSFGALLNDLTTNRAANKAHLGFLDGVPECTEGTADYVVIGLSLDGESIEWANGEERLRVDLANGQMFTKEDSELELNPDEYVLDYFAVYDESGTLIWLAPMGGDEDDLSAFVDNALPLAIDLRAGVKKYVEVDVLCYDDRFVNEYGYLFFEIDQNEAIKFCIFGNYCDDDGRHYPASYSVSVWSGNSSSGTILYTDIPNVTGTYDNGDAYAEPVCFALPDTEGEDEYYFEITLLNSDAYGDVTEEVIRAGVITDADVRALNVDDGTTEYFHFREGNCNMGDVPDLLEDDPGNGNECDPTNPSADCDNDGTLNKCDEDNPNWGSFDCDGDNIINSEDDCPTEAGVSGPAGENGCPVDNGCIPAPGEGCDTLTFTQSVDLDPNLPVGQDPFYPLLDDGNEVGTITFDLEASGVNNILISVDLFEGWVATDAEISLPAFVNTQICVENIGENDFSITYEIDLNTFPDGLDYPLSVEFSANICQ</sequence>
<dbReference type="eggNOG" id="ENOG50339VD">
    <property type="taxonomic scope" value="Bacteria"/>
</dbReference>
<keyword evidence="3" id="KW-1185">Reference proteome</keyword>
<proteinExistence type="predicted"/>
<evidence type="ECO:0000313" key="3">
    <source>
        <dbReference type="Proteomes" id="UP000003844"/>
    </source>
</evidence>
<reference evidence="3" key="1">
    <citation type="journal article" date="2012" name="Stand. Genomic Sci.">
        <title>Genome sequence of the Antarctic rhodopsins-containing flavobacterium Gillisia limnaea type strain (R-8282(T)).</title>
        <authorList>
            <person name="Riedel T."/>
            <person name="Held B."/>
            <person name="Nolan M."/>
            <person name="Lucas S."/>
            <person name="Lapidus A."/>
            <person name="Tice H."/>
            <person name="Del Rio T.G."/>
            <person name="Cheng J.F."/>
            <person name="Han C."/>
            <person name="Tapia R."/>
            <person name="Goodwin L.A."/>
            <person name="Pitluck S."/>
            <person name="Liolios K."/>
            <person name="Mavromatis K."/>
            <person name="Pagani I."/>
            <person name="Ivanova N."/>
            <person name="Mikhailova N."/>
            <person name="Pati A."/>
            <person name="Chen A."/>
            <person name="Palaniappan K."/>
            <person name="Land M."/>
            <person name="Rohde M."/>
            <person name="Tindall B.J."/>
            <person name="Detter J.C."/>
            <person name="Goker M."/>
            <person name="Bristow J."/>
            <person name="Eisen J.A."/>
            <person name="Markowitz V."/>
            <person name="Hugenholtz P."/>
            <person name="Kyrpides N.C."/>
            <person name="Klenk H.P."/>
            <person name="Woyke T."/>
        </authorList>
    </citation>
    <scope>NUCLEOTIDE SEQUENCE [LARGE SCALE GENOMIC DNA]</scope>
    <source>
        <strain evidence="3">DSM 15749 / LMG 21470 / R-8282</strain>
    </source>
</reference>
<dbReference type="OrthoDB" id="1394134at2"/>